<dbReference type="EMBL" id="JAQIZT010000010">
    <property type="protein sequence ID" value="KAJ6983456.1"/>
    <property type="molecule type" value="Genomic_DNA"/>
</dbReference>
<dbReference type="GO" id="GO:0003723">
    <property type="term" value="F:RNA binding"/>
    <property type="evidence" value="ECO:0007669"/>
    <property type="project" value="UniProtKB-UniRule"/>
</dbReference>
<evidence type="ECO:0000256" key="5">
    <source>
        <dbReference type="SAM" id="MobiDB-lite"/>
    </source>
</evidence>
<sequence>MESTESSYVSSPEQPQKRSPPPPASPPSDSEEKPTYTRFLVSNAAAGSVIGKGGATITDFQSQSGARIQLSRNYEFFPGTSDRIIMVSGGIDDVLKAVELIIAKLLSEIPAEDGDEAEPRMRVRLVVPNSACGSIIGKGGSIIKSFIEESHAGIKISPLDTKFFGLTDRLVTVTGTLEEQMHAIDLILSKLTDDPHYSQTMHAPFSYAGVFFSGFDGIQYACVLPYLATAAYNSMNHGPNGAAVKFQHNKVHPILFYNSLSFNRKPSDVLQDDITNSVTIGVADEHIGLVVGRGGRNIMEISQMEWSQPEVQGDLVTPRAGHAGVTIGENWYIVGGGDNKNGCPETLVLNMSKLAWSALTSVKERDPLASEGLSVCSALINGERHLVAFGGYNGKYNNEVFVMRLKPSDASRPKIFQSPAAAAAAASVTAAYALAKSEKLDFSSLNLSSNGVGNNPSELDLAFEIDALKEEKKELELSLTEVRAENSRLTEKVDEVNGTHAELSKELHSVQGQLAAERSRCFKLEAQIAELQKILESLQSIENEVQLLRRQKSALEQEIERSAAQRQGSGGVWRWIAG</sequence>
<dbReference type="Gene3D" id="3.30.1370.10">
    <property type="entry name" value="K Homology domain, type 1"/>
    <property type="match status" value="2"/>
</dbReference>
<keyword evidence="3" id="KW-0694">RNA-binding</keyword>
<accession>A0AAD6MDB0</accession>
<dbReference type="InterPro" id="IPR036612">
    <property type="entry name" value="KH_dom_type_1_sf"/>
</dbReference>
<dbReference type="SMART" id="SM00322">
    <property type="entry name" value="KH"/>
    <property type="match status" value="2"/>
</dbReference>
<feature type="domain" description="K Homology" evidence="6">
    <location>
        <begin position="33"/>
        <end position="106"/>
    </location>
</feature>
<dbReference type="Pfam" id="PF24922">
    <property type="entry name" value="ACBP4_C"/>
    <property type="match status" value="1"/>
</dbReference>
<dbReference type="CDD" id="cd22437">
    <property type="entry name" value="KH-I_BTR1_rpt2"/>
    <property type="match status" value="1"/>
</dbReference>
<evidence type="ECO:0000313" key="8">
    <source>
        <dbReference type="Proteomes" id="UP001164929"/>
    </source>
</evidence>
<reference evidence="7" key="1">
    <citation type="journal article" date="2023" name="Mol. Ecol. Resour.">
        <title>Chromosome-level genome assembly of a triploid poplar Populus alba 'Berolinensis'.</title>
        <authorList>
            <person name="Chen S."/>
            <person name="Yu Y."/>
            <person name="Wang X."/>
            <person name="Wang S."/>
            <person name="Zhang T."/>
            <person name="Zhou Y."/>
            <person name="He R."/>
            <person name="Meng N."/>
            <person name="Wang Y."/>
            <person name="Liu W."/>
            <person name="Liu Z."/>
            <person name="Liu J."/>
            <person name="Guo Q."/>
            <person name="Huang H."/>
            <person name="Sederoff R.R."/>
            <person name="Wang G."/>
            <person name="Qu G."/>
            <person name="Chen S."/>
        </authorList>
    </citation>
    <scope>NUCLEOTIDE SEQUENCE</scope>
    <source>
        <strain evidence="7">SC-2020</strain>
    </source>
</reference>
<evidence type="ECO:0000256" key="2">
    <source>
        <dbReference type="ARBA" id="ARBA00022737"/>
    </source>
</evidence>
<dbReference type="Pfam" id="PF00013">
    <property type="entry name" value="KH_1"/>
    <property type="match status" value="2"/>
</dbReference>
<proteinExistence type="predicted"/>
<dbReference type="Pfam" id="PF24681">
    <property type="entry name" value="Kelch_KLHDC2_KLHL20_DRC7"/>
    <property type="match status" value="1"/>
</dbReference>
<protein>
    <recommendedName>
        <fullName evidence="6">K Homology domain-containing protein</fullName>
    </recommendedName>
</protein>
<feature type="domain" description="K Homology" evidence="6">
    <location>
        <begin position="119"/>
        <end position="192"/>
    </location>
</feature>
<dbReference type="PANTHER" id="PTHR46093">
    <property type="entry name" value="ACYL-COA-BINDING DOMAIN-CONTAINING PROTEIN 5"/>
    <property type="match status" value="1"/>
</dbReference>
<dbReference type="Gene3D" id="2.120.10.80">
    <property type="entry name" value="Kelch-type beta propeller"/>
    <property type="match status" value="1"/>
</dbReference>
<dbReference type="InterPro" id="IPR004088">
    <property type="entry name" value="KH_dom_type_1"/>
</dbReference>
<feature type="coiled-coil region" evidence="4">
    <location>
        <begin position="465"/>
        <end position="565"/>
    </location>
</feature>
<dbReference type="SUPFAM" id="SSF54791">
    <property type="entry name" value="Eukaryotic type KH-domain (KH-domain type I)"/>
    <property type="match status" value="2"/>
</dbReference>
<dbReference type="InterPro" id="IPR015915">
    <property type="entry name" value="Kelch-typ_b-propeller"/>
</dbReference>
<evidence type="ECO:0000256" key="4">
    <source>
        <dbReference type="SAM" id="Coils"/>
    </source>
</evidence>
<dbReference type="Proteomes" id="UP001164929">
    <property type="component" value="Chromosome 10"/>
</dbReference>
<dbReference type="PANTHER" id="PTHR46093:SF5">
    <property type="entry name" value="OS02G0822800 PROTEIN"/>
    <property type="match status" value="1"/>
</dbReference>
<dbReference type="SUPFAM" id="SSF50965">
    <property type="entry name" value="Galactose oxidase, central domain"/>
    <property type="match status" value="1"/>
</dbReference>
<evidence type="ECO:0000259" key="6">
    <source>
        <dbReference type="SMART" id="SM00322"/>
    </source>
</evidence>
<dbReference type="SUPFAM" id="SSF90257">
    <property type="entry name" value="Myosin rod fragments"/>
    <property type="match status" value="1"/>
</dbReference>
<gene>
    <name evidence="7" type="ORF">NC653_026307</name>
</gene>
<organism evidence="7 8">
    <name type="scientific">Populus alba x Populus x berolinensis</name>
    <dbReference type="NCBI Taxonomy" id="444605"/>
    <lineage>
        <taxon>Eukaryota</taxon>
        <taxon>Viridiplantae</taxon>
        <taxon>Streptophyta</taxon>
        <taxon>Embryophyta</taxon>
        <taxon>Tracheophyta</taxon>
        <taxon>Spermatophyta</taxon>
        <taxon>Magnoliopsida</taxon>
        <taxon>eudicotyledons</taxon>
        <taxon>Gunneridae</taxon>
        <taxon>Pentapetalae</taxon>
        <taxon>rosids</taxon>
        <taxon>fabids</taxon>
        <taxon>Malpighiales</taxon>
        <taxon>Salicaceae</taxon>
        <taxon>Saliceae</taxon>
        <taxon>Populus</taxon>
    </lineage>
</organism>
<dbReference type="Gene3D" id="1.10.287.1490">
    <property type="match status" value="1"/>
</dbReference>
<dbReference type="CDD" id="cd22513">
    <property type="entry name" value="KH-I_BTR1_rpt1"/>
    <property type="match status" value="1"/>
</dbReference>
<keyword evidence="4" id="KW-0175">Coiled coil</keyword>
<evidence type="ECO:0000256" key="1">
    <source>
        <dbReference type="ARBA" id="ARBA00022441"/>
    </source>
</evidence>
<feature type="region of interest" description="Disordered" evidence="5">
    <location>
        <begin position="1"/>
        <end position="34"/>
    </location>
</feature>
<dbReference type="InterPro" id="IPR056819">
    <property type="entry name" value="ACBP4-6_C"/>
</dbReference>
<name>A0AAD6MDB0_9ROSI</name>
<dbReference type="AlphaFoldDB" id="A0AAD6MDB0"/>
<keyword evidence="2" id="KW-0677">Repeat</keyword>
<keyword evidence="8" id="KW-1185">Reference proteome</keyword>
<dbReference type="PROSITE" id="PS50084">
    <property type="entry name" value="KH_TYPE_1"/>
    <property type="match status" value="3"/>
</dbReference>
<evidence type="ECO:0000256" key="3">
    <source>
        <dbReference type="PROSITE-ProRule" id="PRU00117"/>
    </source>
</evidence>
<dbReference type="InterPro" id="IPR011043">
    <property type="entry name" value="Gal_Oxase/kelch_b-propeller"/>
</dbReference>
<keyword evidence="1" id="KW-0880">Kelch repeat</keyword>
<comment type="caution">
    <text evidence="7">The sequence shown here is derived from an EMBL/GenBank/DDBJ whole genome shotgun (WGS) entry which is preliminary data.</text>
</comment>
<dbReference type="InterPro" id="IPR004087">
    <property type="entry name" value="KH_dom"/>
</dbReference>
<evidence type="ECO:0000313" key="7">
    <source>
        <dbReference type="EMBL" id="KAJ6983456.1"/>
    </source>
</evidence>